<proteinExistence type="predicted"/>
<dbReference type="EMBL" id="BAAAMK010000001">
    <property type="protein sequence ID" value="GAA1937715.1"/>
    <property type="molecule type" value="Genomic_DNA"/>
</dbReference>
<feature type="transmembrane region" description="Helical" evidence="1">
    <location>
        <begin position="400"/>
        <end position="428"/>
    </location>
</feature>
<gene>
    <name evidence="2" type="ORF">GCM10009717_00190</name>
</gene>
<sequence>MVATLVRLRFLLLWNALQRSPWQMVAVVIGGLYGLGILIGVVAGLVGLGFAPIDVARTAVVLAGAALVLGWTFLPVLTSGIDQTVEPARLVAFPIPIPKLLVGLAVSGVLGVPGIVTSVAALATTLTWWRYPLAALAAVVCAVIGVLTCVIGSRMLVALVSVIGEGRRFREAKGLVVFIPLILLGPIILGLQRLLSDDFDSLPQIASIVAWTPFGAIWAVPADVAAGQFGRAGLEFLIGVATLVVFALAWRWGLAKALETPARSMPAKAAKRGLGFFGVFPGTPAGAVAARALTYWIRDPRYAQSLITLPLVPVFVLVYAGSNGDLTPLNSVGPIIAFLLALSIYADVSYDNTAFALHLQRGVSGRDDRIGRVLALAVFAVPLSLLTVLATVWLTGAWTALPGLLGITVGVLLSGFGLSSLVSGRFVFAVPAPGESPFKSKPGGGFSLTLSLFATWGILAVLVLPELVFAIVSFVSGQIVYGWISLALGILLGAVLLVIGIRVGGDIYDRRGPELLAALQRLK</sequence>
<protein>
    <recommendedName>
        <fullName evidence="4">Transporter</fullName>
    </recommendedName>
</protein>
<feature type="transmembrane region" description="Helical" evidence="1">
    <location>
        <begin position="370"/>
        <end position="394"/>
    </location>
</feature>
<feature type="transmembrane region" description="Helical" evidence="1">
    <location>
        <begin position="21"/>
        <end position="53"/>
    </location>
</feature>
<name>A0ABP5B986_9MICO</name>
<feature type="transmembrane region" description="Helical" evidence="1">
    <location>
        <begin position="448"/>
        <end position="474"/>
    </location>
</feature>
<feature type="transmembrane region" description="Helical" evidence="1">
    <location>
        <begin position="302"/>
        <end position="320"/>
    </location>
</feature>
<reference evidence="3" key="1">
    <citation type="journal article" date="2019" name="Int. J. Syst. Evol. Microbiol.">
        <title>The Global Catalogue of Microorganisms (GCM) 10K type strain sequencing project: providing services to taxonomists for standard genome sequencing and annotation.</title>
        <authorList>
            <consortium name="The Broad Institute Genomics Platform"/>
            <consortium name="The Broad Institute Genome Sequencing Center for Infectious Disease"/>
            <person name="Wu L."/>
            <person name="Ma J."/>
        </authorList>
    </citation>
    <scope>NUCLEOTIDE SEQUENCE [LARGE SCALE GENOMIC DNA]</scope>
    <source>
        <strain evidence="3">JCM 13584</strain>
    </source>
</reference>
<evidence type="ECO:0000313" key="2">
    <source>
        <dbReference type="EMBL" id="GAA1937715.1"/>
    </source>
</evidence>
<feature type="transmembrane region" description="Helical" evidence="1">
    <location>
        <begin position="100"/>
        <end position="129"/>
    </location>
</feature>
<evidence type="ECO:0000256" key="1">
    <source>
        <dbReference type="SAM" id="Phobius"/>
    </source>
</evidence>
<keyword evidence="3" id="KW-1185">Reference proteome</keyword>
<feature type="transmembrane region" description="Helical" evidence="1">
    <location>
        <begin position="201"/>
        <end position="220"/>
    </location>
</feature>
<feature type="transmembrane region" description="Helical" evidence="1">
    <location>
        <begin position="332"/>
        <end position="350"/>
    </location>
</feature>
<keyword evidence="1" id="KW-0812">Transmembrane</keyword>
<feature type="transmembrane region" description="Helical" evidence="1">
    <location>
        <begin position="59"/>
        <end position="79"/>
    </location>
</feature>
<organism evidence="2 3">
    <name type="scientific">Agromyces allii</name>
    <dbReference type="NCBI Taxonomy" id="393607"/>
    <lineage>
        <taxon>Bacteria</taxon>
        <taxon>Bacillati</taxon>
        <taxon>Actinomycetota</taxon>
        <taxon>Actinomycetes</taxon>
        <taxon>Micrococcales</taxon>
        <taxon>Microbacteriaceae</taxon>
        <taxon>Agromyces</taxon>
    </lineage>
</organism>
<feature type="transmembrane region" description="Helical" evidence="1">
    <location>
        <begin position="480"/>
        <end position="501"/>
    </location>
</feature>
<dbReference type="Proteomes" id="UP001499954">
    <property type="component" value="Unassembled WGS sequence"/>
</dbReference>
<feature type="transmembrane region" description="Helical" evidence="1">
    <location>
        <begin position="273"/>
        <end position="290"/>
    </location>
</feature>
<evidence type="ECO:0000313" key="3">
    <source>
        <dbReference type="Proteomes" id="UP001499954"/>
    </source>
</evidence>
<feature type="transmembrane region" description="Helical" evidence="1">
    <location>
        <begin position="175"/>
        <end position="195"/>
    </location>
</feature>
<keyword evidence="1" id="KW-1133">Transmembrane helix</keyword>
<feature type="transmembrane region" description="Helical" evidence="1">
    <location>
        <begin position="135"/>
        <end position="163"/>
    </location>
</feature>
<dbReference type="RefSeq" id="WP_157416310.1">
    <property type="nucleotide sequence ID" value="NZ_BAAAMK010000001.1"/>
</dbReference>
<evidence type="ECO:0008006" key="4">
    <source>
        <dbReference type="Google" id="ProtNLM"/>
    </source>
</evidence>
<keyword evidence="1" id="KW-0472">Membrane</keyword>
<feature type="transmembrane region" description="Helical" evidence="1">
    <location>
        <begin position="232"/>
        <end position="253"/>
    </location>
</feature>
<comment type="caution">
    <text evidence="2">The sequence shown here is derived from an EMBL/GenBank/DDBJ whole genome shotgun (WGS) entry which is preliminary data.</text>
</comment>
<accession>A0ABP5B986</accession>